<organism evidence="2 3">
    <name type="scientific">Saguinus oedipus</name>
    <name type="common">Cotton-top tamarin</name>
    <name type="synonym">Oedipomidas oedipus</name>
    <dbReference type="NCBI Taxonomy" id="9490"/>
    <lineage>
        <taxon>Eukaryota</taxon>
        <taxon>Metazoa</taxon>
        <taxon>Chordata</taxon>
        <taxon>Craniata</taxon>
        <taxon>Vertebrata</taxon>
        <taxon>Euteleostomi</taxon>
        <taxon>Mammalia</taxon>
        <taxon>Eutheria</taxon>
        <taxon>Euarchontoglires</taxon>
        <taxon>Primates</taxon>
        <taxon>Haplorrhini</taxon>
        <taxon>Platyrrhini</taxon>
        <taxon>Cebidae</taxon>
        <taxon>Callitrichinae</taxon>
        <taxon>Saguinus</taxon>
    </lineage>
</organism>
<protein>
    <submittedName>
        <fullName evidence="2">Uncharacterized protein</fullName>
    </submittedName>
</protein>
<evidence type="ECO:0000313" key="3">
    <source>
        <dbReference type="Proteomes" id="UP001266305"/>
    </source>
</evidence>
<sequence>MSTEPSMFFWKETQTGIPGRWSGRRRESQARRMVARWNTTQKAKKIETGTETIVRDMVGHQDGGEVPAMDESVCMGLYSNPSVVQGQENGTKSGGPSGRGTERGRRCRGQGRGGSGRASQYS</sequence>
<keyword evidence="3" id="KW-1185">Reference proteome</keyword>
<feature type="region of interest" description="Disordered" evidence="1">
    <location>
        <begin position="78"/>
        <end position="122"/>
    </location>
</feature>
<comment type="caution">
    <text evidence="2">The sequence shown here is derived from an EMBL/GenBank/DDBJ whole genome shotgun (WGS) entry which is preliminary data.</text>
</comment>
<name>A0ABQ9T9Y1_SAGOE</name>
<proteinExistence type="predicted"/>
<evidence type="ECO:0000256" key="1">
    <source>
        <dbReference type="SAM" id="MobiDB-lite"/>
    </source>
</evidence>
<feature type="region of interest" description="Disordered" evidence="1">
    <location>
        <begin position="1"/>
        <end position="29"/>
    </location>
</feature>
<gene>
    <name evidence="2" type="ORF">P7K49_039586</name>
</gene>
<accession>A0ABQ9T9Y1</accession>
<reference evidence="2 3" key="1">
    <citation type="submission" date="2023-05" db="EMBL/GenBank/DDBJ databases">
        <title>B98-5 Cell Line De Novo Hybrid Assembly: An Optical Mapping Approach.</title>
        <authorList>
            <person name="Kananen K."/>
            <person name="Auerbach J.A."/>
            <person name="Kautto E."/>
            <person name="Blachly J.S."/>
        </authorList>
    </citation>
    <scope>NUCLEOTIDE SEQUENCE [LARGE SCALE GENOMIC DNA]</scope>
    <source>
        <strain evidence="2">B95-8</strain>
        <tissue evidence="2">Cell line</tissue>
    </source>
</reference>
<feature type="compositionally biased region" description="Polar residues" evidence="1">
    <location>
        <begin position="79"/>
        <end position="91"/>
    </location>
</feature>
<dbReference type="Proteomes" id="UP001266305">
    <property type="component" value="Unassembled WGS sequence"/>
</dbReference>
<evidence type="ECO:0000313" key="2">
    <source>
        <dbReference type="EMBL" id="KAK2081516.1"/>
    </source>
</evidence>
<dbReference type="EMBL" id="JASSZA010000213">
    <property type="protein sequence ID" value="KAK2081516.1"/>
    <property type="molecule type" value="Genomic_DNA"/>
</dbReference>